<name>A0A166IMK1_NODSP</name>
<comment type="similarity">
    <text evidence="3">Belongs to the dTDP-4-dehydrorhamnose 3,5-epimerase family.</text>
</comment>
<comment type="function">
    <text evidence="3">Catalyzes the epimerization of the C3' and C5'positions of dTDP-6-deoxy-D-xylo-4-hexulose, forming dTDP-6-deoxy-L-lyxo-4-hexulose.</text>
</comment>
<evidence type="ECO:0000256" key="1">
    <source>
        <dbReference type="PIRSR" id="PIRSR600888-1"/>
    </source>
</evidence>
<comment type="subunit">
    <text evidence="3">Homodimer.</text>
</comment>
<evidence type="ECO:0000256" key="2">
    <source>
        <dbReference type="PIRSR" id="PIRSR600888-3"/>
    </source>
</evidence>
<protein>
    <recommendedName>
        <fullName evidence="3">dTDP-4-dehydrorhamnose 3,5-epimerase</fullName>
        <ecNumber evidence="3">5.1.3.13</ecNumber>
    </recommendedName>
    <alternativeName>
        <fullName evidence="3">Thymidine diphospho-4-keto-rhamnose 3,5-epimerase</fullName>
    </alternativeName>
</protein>
<comment type="caution">
    <text evidence="4">The sequence shown here is derived from an EMBL/GenBank/DDBJ whole genome shotgun (WGS) entry which is preliminary data.</text>
</comment>
<comment type="pathway">
    <text evidence="3">Carbohydrate biosynthesis; dTDP-L-rhamnose biosynthesis.</text>
</comment>
<dbReference type="InterPro" id="IPR014710">
    <property type="entry name" value="RmlC-like_jellyroll"/>
</dbReference>
<dbReference type="NCBIfam" id="TIGR01221">
    <property type="entry name" value="rmlC"/>
    <property type="match status" value="1"/>
</dbReference>
<dbReference type="GO" id="GO:0000271">
    <property type="term" value="P:polysaccharide biosynthetic process"/>
    <property type="evidence" value="ECO:0007669"/>
    <property type="project" value="TreeGrafter"/>
</dbReference>
<dbReference type="AlphaFoldDB" id="A0A166IMK1"/>
<keyword evidence="3" id="KW-0413">Isomerase</keyword>
<sequence>MLSISADLLKLTGGGIIRAKLFLLIAVESIPVKLIPTEISDVYLIEPQIFTDSRGFFLESYNQQKFTDKLGITVNFVQDNHSASQQNVLRGLHYQIIQPQGKLVRAVVGKIFDVAVDIRKSSPTFGQWFGYELSAENKRQLWIPPGFAHGFLVLSEVAEVTYKTTDYYAAQGDRTILWNDPDLAINWPIKQPPILSDKDKKGQAFKTAEVYE</sequence>
<dbReference type="InterPro" id="IPR000888">
    <property type="entry name" value="RmlC-like"/>
</dbReference>
<gene>
    <name evidence="4" type="ORF">A2T98_17280</name>
</gene>
<accession>A0A166IMK1</accession>
<evidence type="ECO:0000313" key="5">
    <source>
        <dbReference type="Proteomes" id="UP000076555"/>
    </source>
</evidence>
<dbReference type="OrthoDB" id="9800680at2"/>
<dbReference type="Pfam" id="PF00908">
    <property type="entry name" value="dTDP_sugar_isom"/>
    <property type="match status" value="1"/>
</dbReference>
<dbReference type="GO" id="GO:0008830">
    <property type="term" value="F:dTDP-4-dehydrorhamnose 3,5-epimerase activity"/>
    <property type="evidence" value="ECO:0007669"/>
    <property type="project" value="UniProtKB-UniRule"/>
</dbReference>
<dbReference type="PANTHER" id="PTHR21047">
    <property type="entry name" value="DTDP-6-DEOXY-D-GLUCOSE-3,5 EPIMERASE"/>
    <property type="match status" value="1"/>
</dbReference>
<evidence type="ECO:0000256" key="3">
    <source>
        <dbReference type="RuleBase" id="RU364069"/>
    </source>
</evidence>
<reference evidence="4 5" key="1">
    <citation type="submission" date="2016-04" db="EMBL/GenBank/DDBJ databases">
        <title>Draft Genome Assembly of the Bloom-forming Cyanobacterium Nodularia spumigena Strain CENA596 in Shrimp Production Ponds.</title>
        <authorList>
            <person name="Popin R.V."/>
            <person name="Rigonato J."/>
            <person name="Abreu V.A."/>
            <person name="Andreote A.P."/>
            <person name="Silveira S.B."/>
            <person name="Odebrecht C."/>
            <person name="Fiore M.F."/>
        </authorList>
    </citation>
    <scope>NUCLEOTIDE SEQUENCE [LARGE SCALE GENOMIC DNA]</scope>
    <source>
        <strain evidence="4 5">CENA596</strain>
    </source>
</reference>
<feature type="site" description="Participates in a stacking interaction with the thymidine ring of dTDP-4-oxo-6-deoxyglucose" evidence="2">
    <location>
        <position position="168"/>
    </location>
</feature>
<proteinExistence type="inferred from homology"/>
<dbReference type="Gene3D" id="2.60.120.10">
    <property type="entry name" value="Jelly Rolls"/>
    <property type="match status" value="1"/>
</dbReference>
<dbReference type="CDD" id="cd00438">
    <property type="entry name" value="cupin_RmlC"/>
    <property type="match status" value="1"/>
</dbReference>
<feature type="active site" description="Proton donor" evidence="1">
    <location>
        <position position="162"/>
    </location>
</feature>
<dbReference type="EC" id="5.1.3.13" evidence="3"/>
<evidence type="ECO:0000313" key="4">
    <source>
        <dbReference type="EMBL" id="KZL48591.1"/>
    </source>
</evidence>
<organism evidence="4 5">
    <name type="scientific">Nodularia spumigena CENA596</name>
    <dbReference type="NCBI Taxonomy" id="1819295"/>
    <lineage>
        <taxon>Bacteria</taxon>
        <taxon>Bacillati</taxon>
        <taxon>Cyanobacteriota</taxon>
        <taxon>Cyanophyceae</taxon>
        <taxon>Nostocales</taxon>
        <taxon>Nodulariaceae</taxon>
        <taxon>Nodularia</taxon>
    </lineage>
</organism>
<dbReference type="UniPathway" id="UPA00124"/>
<dbReference type="InterPro" id="IPR011051">
    <property type="entry name" value="RmlC_Cupin_sf"/>
</dbReference>
<dbReference type="PANTHER" id="PTHR21047:SF2">
    <property type="entry name" value="THYMIDINE DIPHOSPHO-4-KETO-RHAMNOSE 3,5-EPIMERASE"/>
    <property type="match status" value="1"/>
</dbReference>
<dbReference type="GO" id="GO:0005829">
    <property type="term" value="C:cytosol"/>
    <property type="evidence" value="ECO:0007669"/>
    <property type="project" value="TreeGrafter"/>
</dbReference>
<dbReference type="Proteomes" id="UP000076555">
    <property type="component" value="Unassembled WGS sequence"/>
</dbReference>
<feature type="active site" description="Proton acceptor" evidence="1">
    <location>
        <position position="93"/>
    </location>
</feature>
<dbReference type="GO" id="GO:0019305">
    <property type="term" value="P:dTDP-rhamnose biosynthetic process"/>
    <property type="evidence" value="ECO:0007669"/>
    <property type="project" value="UniProtKB-UniRule"/>
</dbReference>
<dbReference type="EMBL" id="LWAJ01000233">
    <property type="protein sequence ID" value="KZL48591.1"/>
    <property type="molecule type" value="Genomic_DNA"/>
</dbReference>
<dbReference type="SUPFAM" id="SSF51182">
    <property type="entry name" value="RmlC-like cupins"/>
    <property type="match status" value="1"/>
</dbReference>
<comment type="catalytic activity">
    <reaction evidence="3">
        <text>dTDP-4-dehydro-6-deoxy-alpha-D-glucose = dTDP-4-dehydro-beta-L-rhamnose</text>
        <dbReference type="Rhea" id="RHEA:16969"/>
        <dbReference type="ChEBI" id="CHEBI:57649"/>
        <dbReference type="ChEBI" id="CHEBI:62830"/>
        <dbReference type="EC" id="5.1.3.13"/>
    </reaction>
</comment>